<evidence type="ECO:0000313" key="1">
    <source>
        <dbReference type="EMBL" id="SVA86504.1"/>
    </source>
</evidence>
<dbReference type="EMBL" id="UINC01020647">
    <property type="protein sequence ID" value="SVA86504.1"/>
    <property type="molecule type" value="Genomic_DNA"/>
</dbReference>
<gene>
    <name evidence="1" type="ORF">METZ01_LOCUS139358</name>
</gene>
<sequence length="123" mass="12309">MAITNNEITVGSTVNVLPNNAAVPAGKNYAITGLLLTNIGAEDPTGANDSVFTIHAIASGGVGDASNYIVNTALLPGAETFTLDTEKIILGAGDHIDISVAGTGQAGNTAPKNVSAVLSYLEV</sequence>
<accession>A0A381ZBL8</accession>
<dbReference type="AlphaFoldDB" id="A0A381ZBL8"/>
<proteinExistence type="predicted"/>
<organism evidence="1">
    <name type="scientific">marine metagenome</name>
    <dbReference type="NCBI Taxonomy" id="408172"/>
    <lineage>
        <taxon>unclassified sequences</taxon>
        <taxon>metagenomes</taxon>
        <taxon>ecological metagenomes</taxon>
    </lineage>
</organism>
<protein>
    <submittedName>
        <fullName evidence="1">Uncharacterized protein</fullName>
    </submittedName>
</protein>
<name>A0A381ZBL8_9ZZZZ</name>
<reference evidence="1" key="1">
    <citation type="submission" date="2018-05" db="EMBL/GenBank/DDBJ databases">
        <authorList>
            <person name="Lanie J.A."/>
            <person name="Ng W.-L."/>
            <person name="Kazmierczak K.M."/>
            <person name="Andrzejewski T.M."/>
            <person name="Davidsen T.M."/>
            <person name="Wayne K.J."/>
            <person name="Tettelin H."/>
            <person name="Glass J.I."/>
            <person name="Rusch D."/>
            <person name="Podicherti R."/>
            <person name="Tsui H.-C.T."/>
            <person name="Winkler M.E."/>
        </authorList>
    </citation>
    <scope>NUCLEOTIDE SEQUENCE</scope>
</reference>